<accession>A0A392SSM8</accession>
<protein>
    <submittedName>
        <fullName evidence="1">Uncharacterized protein</fullName>
    </submittedName>
</protein>
<dbReference type="AlphaFoldDB" id="A0A392SSM8"/>
<dbReference type="EMBL" id="LXQA010423031">
    <property type="protein sequence ID" value="MCI50856.1"/>
    <property type="molecule type" value="Genomic_DNA"/>
</dbReference>
<keyword evidence="2" id="KW-1185">Reference proteome</keyword>
<comment type="caution">
    <text evidence="1">The sequence shown here is derived from an EMBL/GenBank/DDBJ whole genome shotgun (WGS) entry which is preliminary data.</text>
</comment>
<name>A0A392SSM8_9FABA</name>
<sequence length="76" mass="8665">MLAQRAYQRASWLADRFLSLKPGIFGFLRVLVAFCRCNDQCSDAWSLPVAFSRPASVTGQHFFVLDFNGFRDSNML</sequence>
<organism evidence="1 2">
    <name type="scientific">Trifolium medium</name>
    <dbReference type="NCBI Taxonomy" id="97028"/>
    <lineage>
        <taxon>Eukaryota</taxon>
        <taxon>Viridiplantae</taxon>
        <taxon>Streptophyta</taxon>
        <taxon>Embryophyta</taxon>
        <taxon>Tracheophyta</taxon>
        <taxon>Spermatophyta</taxon>
        <taxon>Magnoliopsida</taxon>
        <taxon>eudicotyledons</taxon>
        <taxon>Gunneridae</taxon>
        <taxon>Pentapetalae</taxon>
        <taxon>rosids</taxon>
        <taxon>fabids</taxon>
        <taxon>Fabales</taxon>
        <taxon>Fabaceae</taxon>
        <taxon>Papilionoideae</taxon>
        <taxon>50 kb inversion clade</taxon>
        <taxon>NPAAA clade</taxon>
        <taxon>Hologalegina</taxon>
        <taxon>IRL clade</taxon>
        <taxon>Trifolieae</taxon>
        <taxon>Trifolium</taxon>
    </lineage>
</organism>
<reference evidence="1 2" key="1">
    <citation type="journal article" date="2018" name="Front. Plant Sci.">
        <title>Red Clover (Trifolium pratense) and Zigzag Clover (T. medium) - A Picture of Genomic Similarities and Differences.</title>
        <authorList>
            <person name="Dluhosova J."/>
            <person name="Istvanek J."/>
            <person name="Nedelnik J."/>
            <person name="Repkova J."/>
        </authorList>
    </citation>
    <scope>NUCLEOTIDE SEQUENCE [LARGE SCALE GENOMIC DNA]</scope>
    <source>
        <strain evidence="2">cv. 10/8</strain>
        <tissue evidence="1">Leaf</tissue>
    </source>
</reference>
<evidence type="ECO:0000313" key="1">
    <source>
        <dbReference type="EMBL" id="MCI50856.1"/>
    </source>
</evidence>
<evidence type="ECO:0000313" key="2">
    <source>
        <dbReference type="Proteomes" id="UP000265520"/>
    </source>
</evidence>
<dbReference type="Proteomes" id="UP000265520">
    <property type="component" value="Unassembled WGS sequence"/>
</dbReference>
<proteinExistence type="predicted"/>